<organism evidence="1 2">
    <name type="scientific">Arabis alpina</name>
    <name type="common">Alpine rock-cress</name>
    <dbReference type="NCBI Taxonomy" id="50452"/>
    <lineage>
        <taxon>Eukaryota</taxon>
        <taxon>Viridiplantae</taxon>
        <taxon>Streptophyta</taxon>
        <taxon>Embryophyta</taxon>
        <taxon>Tracheophyta</taxon>
        <taxon>Spermatophyta</taxon>
        <taxon>Magnoliopsida</taxon>
        <taxon>eudicotyledons</taxon>
        <taxon>Gunneridae</taxon>
        <taxon>Pentapetalae</taxon>
        <taxon>rosids</taxon>
        <taxon>malvids</taxon>
        <taxon>Brassicales</taxon>
        <taxon>Brassicaceae</taxon>
        <taxon>Arabideae</taxon>
        <taxon>Arabis</taxon>
    </lineage>
</organism>
<accession>A0A087GTJ0</accession>
<dbReference type="AlphaFoldDB" id="A0A087GTJ0"/>
<name>A0A087GTJ0_ARAAL</name>
<keyword evidence="2" id="KW-1185">Reference proteome</keyword>
<dbReference type="OrthoDB" id="2019803at2759"/>
<dbReference type="EMBL" id="CM002874">
    <property type="protein sequence ID" value="KFK33192.1"/>
    <property type="molecule type" value="Genomic_DNA"/>
</dbReference>
<reference evidence="2" key="1">
    <citation type="journal article" date="2015" name="Nat. Plants">
        <title>Genome expansion of Arabis alpina linked with retrotransposition and reduced symmetric DNA methylation.</title>
        <authorList>
            <person name="Willing E.M."/>
            <person name="Rawat V."/>
            <person name="Mandakova T."/>
            <person name="Maumus F."/>
            <person name="James G.V."/>
            <person name="Nordstroem K.J."/>
            <person name="Becker C."/>
            <person name="Warthmann N."/>
            <person name="Chica C."/>
            <person name="Szarzynska B."/>
            <person name="Zytnicki M."/>
            <person name="Albani M.C."/>
            <person name="Kiefer C."/>
            <person name="Bergonzi S."/>
            <person name="Castaings L."/>
            <person name="Mateos J.L."/>
            <person name="Berns M.C."/>
            <person name="Bujdoso N."/>
            <person name="Piofczyk T."/>
            <person name="de Lorenzo L."/>
            <person name="Barrero-Sicilia C."/>
            <person name="Mateos I."/>
            <person name="Piednoel M."/>
            <person name="Hagmann J."/>
            <person name="Chen-Min-Tao R."/>
            <person name="Iglesias-Fernandez R."/>
            <person name="Schuster S.C."/>
            <person name="Alonso-Blanco C."/>
            <person name="Roudier F."/>
            <person name="Carbonero P."/>
            <person name="Paz-Ares J."/>
            <person name="Davis S.J."/>
            <person name="Pecinka A."/>
            <person name="Quesneville H."/>
            <person name="Colot V."/>
            <person name="Lysak M.A."/>
            <person name="Weigel D."/>
            <person name="Coupland G."/>
            <person name="Schneeberger K."/>
        </authorList>
    </citation>
    <scope>NUCLEOTIDE SEQUENCE [LARGE SCALE GENOMIC DNA]</scope>
    <source>
        <strain evidence="2">cv. Pajares</strain>
    </source>
</reference>
<evidence type="ECO:0000313" key="1">
    <source>
        <dbReference type="EMBL" id="KFK33192.1"/>
    </source>
</evidence>
<evidence type="ECO:0000313" key="2">
    <source>
        <dbReference type="Proteomes" id="UP000029120"/>
    </source>
</evidence>
<dbReference type="Proteomes" id="UP000029120">
    <property type="component" value="Chromosome 6"/>
</dbReference>
<proteinExistence type="predicted"/>
<sequence>MEFWGAKVESKRDFDGDVSEGEQVHITQASLDFE</sequence>
<protein>
    <submittedName>
        <fullName evidence="1">Uncharacterized protein</fullName>
    </submittedName>
</protein>
<dbReference type="Gramene" id="KFK33192">
    <property type="protein sequence ID" value="KFK33192"/>
    <property type="gene ID" value="AALP_AA6G341900"/>
</dbReference>
<gene>
    <name evidence="1" type="ordered locus">AALP_Aa6g341900</name>
</gene>
<feature type="non-terminal residue" evidence="1">
    <location>
        <position position="34"/>
    </location>
</feature>